<proteinExistence type="predicted"/>
<gene>
    <name evidence="5" type="primary">NCAS0B02990</name>
    <name evidence="5" type="ordered locus">NCAS_0B02990</name>
</gene>
<dbReference type="eggNOG" id="KOG1337">
    <property type="taxonomic scope" value="Eukaryota"/>
</dbReference>
<dbReference type="InParanoid" id="G0VBQ7"/>
<dbReference type="HOGENOM" id="CLU_041939_0_0_1"/>
<reference evidence="5 6" key="1">
    <citation type="journal article" date="2011" name="Proc. Natl. Acad. Sci. U.S.A.">
        <title>Evolutionary erosion of yeast sex chromosomes by mating-type switching accidents.</title>
        <authorList>
            <person name="Gordon J.L."/>
            <person name="Armisen D."/>
            <person name="Proux-Wera E."/>
            <person name="Oheigeartaigh S.S."/>
            <person name="Byrne K.P."/>
            <person name="Wolfe K.H."/>
        </authorList>
    </citation>
    <scope>NUCLEOTIDE SEQUENCE [LARGE SCALE GENOMIC DNA]</scope>
    <source>
        <strain evidence="6">ATCC 76901 / BCRC 22586 / CBS 4309 / NBRC 1992 / NRRL Y-12630</strain>
    </source>
</reference>
<dbReference type="STRING" id="1064592.G0VBQ7"/>
<evidence type="ECO:0000256" key="2">
    <source>
        <dbReference type="ARBA" id="ARBA00022679"/>
    </source>
</evidence>
<accession>G0VBQ7</accession>
<dbReference type="InterPro" id="IPR050600">
    <property type="entry name" value="SETD3_SETD6_MTase"/>
</dbReference>
<dbReference type="FunCoup" id="G0VBQ7">
    <property type="interactions" value="80"/>
</dbReference>
<dbReference type="CDD" id="cd19177">
    <property type="entry name" value="SET_SETD4"/>
    <property type="match status" value="1"/>
</dbReference>
<dbReference type="GO" id="GO:0032259">
    <property type="term" value="P:methylation"/>
    <property type="evidence" value="ECO:0007669"/>
    <property type="project" value="UniProtKB-KW"/>
</dbReference>
<protein>
    <recommendedName>
        <fullName evidence="4">SET domain-containing protein</fullName>
    </recommendedName>
</protein>
<dbReference type="Proteomes" id="UP000001640">
    <property type="component" value="Chromosome 2"/>
</dbReference>
<dbReference type="GO" id="GO:0016279">
    <property type="term" value="F:protein-lysine N-methyltransferase activity"/>
    <property type="evidence" value="ECO:0007669"/>
    <property type="project" value="EnsemblFungi"/>
</dbReference>
<evidence type="ECO:0000313" key="5">
    <source>
        <dbReference type="EMBL" id="CCC68383.1"/>
    </source>
</evidence>
<dbReference type="OMA" id="YWGDYTI"/>
<evidence type="ECO:0000256" key="1">
    <source>
        <dbReference type="ARBA" id="ARBA00022603"/>
    </source>
</evidence>
<feature type="domain" description="SET" evidence="4">
    <location>
        <begin position="22"/>
        <end position="305"/>
    </location>
</feature>
<keyword evidence="3" id="KW-0949">S-adenosyl-L-methionine</keyword>
<organism evidence="5 6">
    <name type="scientific">Naumovozyma castellii</name>
    <name type="common">Yeast</name>
    <name type="synonym">Saccharomyces castellii</name>
    <dbReference type="NCBI Taxonomy" id="27288"/>
    <lineage>
        <taxon>Eukaryota</taxon>
        <taxon>Fungi</taxon>
        <taxon>Dikarya</taxon>
        <taxon>Ascomycota</taxon>
        <taxon>Saccharomycotina</taxon>
        <taxon>Saccharomycetes</taxon>
        <taxon>Saccharomycetales</taxon>
        <taxon>Saccharomycetaceae</taxon>
        <taxon>Naumovozyma</taxon>
    </lineage>
</organism>
<dbReference type="PROSITE" id="PS50280">
    <property type="entry name" value="SET"/>
    <property type="match status" value="1"/>
</dbReference>
<dbReference type="AlphaFoldDB" id="G0VBQ7"/>
<dbReference type="Gene3D" id="3.90.1410.10">
    <property type="entry name" value="set domain protein methyltransferase, domain 1"/>
    <property type="match status" value="1"/>
</dbReference>
<evidence type="ECO:0000256" key="3">
    <source>
        <dbReference type="ARBA" id="ARBA00022691"/>
    </source>
</evidence>
<evidence type="ECO:0000259" key="4">
    <source>
        <dbReference type="PROSITE" id="PS50280"/>
    </source>
</evidence>
<dbReference type="PANTHER" id="PTHR13271:SF47">
    <property type="entry name" value="ACTIN-HISTIDINE N-METHYLTRANSFERASE"/>
    <property type="match status" value="1"/>
</dbReference>
<dbReference type="SUPFAM" id="SSF82199">
    <property type="entry name" value="SET domain"/>
    <property type="match status" value="1"/>
</dbReference>
<keyword evidence="1" id="KW-0489">Methyltransferase</keyword>
<dbReference type="PANTHER" id="PTHR13271">
    <property type="entry name" value="UNCHARACTERIZED PUTATIVE METHYLTRANSFERASE"/>
    <property type="match status" value="1"/>
</dbReference>
<dbReference type="InterPro" id="IPR046341">
    <property type="entry name" value="SET_dom_sf"/>
</dbReference>
<reference key="2">
    <citation type="submission" date="2011-08" db="EMBL/GenBank/DDBJ databases">
        <title>Genome sequence of Naumovozyma castellii.</title>
        <authorList>
            <person name="Gordon J.L."/>
            <person name="Armisen D."/>
            <person name="Proux-Wera E."/>
            <person name="OhEigeartaigh S.S."/>
            <person name="Byrne K.P."/>
            <person name="Wolfe K.H."/>
        </authorList>
    </citation>
    <scope>NUCLEOTIDE SEQUENCE</scope>
    <source>
        <strain>Type strain:CBS 4309</strain>
    </source>
</reference>
<keyword evidence="2" id="KW-0808">Transferase</keyword>
<dbReference type="EMBL" id="HE576753">
    <property type="protein sequence ID" value="CCC68383.1"/>
    <property type="molecule type" value="Genomic_DNA"/>
</dbReference>
<dbReference type="OrthoDB" id="341421at2759"/>
<dbReference type="InterPro" id="IPR044429">
    <property type="entry name" value="SETD4_SET"/>
</dbReference>
<sequence length="463" mass="54335">MEQKITSLLNWLHTSPEFYLNENVTINETEASGRGVVLCKNKLVKNDLIISVPTTHQINFHTVLYHISKFNPDLSIPSVTVNEGSIDIDDPRNEAYSILEQDFLLELTSFQLLCLYIIAEWILLPVWSNDATVSYWKPFFDVLPAKEELRSIPTKWNLMDASPYKPLIPFLSDASFSHTERISKLVKNDWEIIAPILLTWNNMFSHKVKDVPSMEELYLEYLHVYFVINSRCLYYEIPIKKNKDIASNFTLVPYVDFLNHVPEVGEHCYPSLTTTKHETELKAFTIRCGEKGYNQVGEEIFLNYGAHSNDFLSNEYGFVLENNEWNFIDVSEEILEMTEGNLETISFLKENEYWGDYTINFDDISYRIWVTMSLIVTKDIRRVEKFIQGFISEDFFRPKIREPLIHLLSSLKKKYEERIINLTQMRLHDINDTWCIDNLLIIYNDYLYILDHHISALGEINEK</sequence>
<name>G0VBQ7_NAUCA</name>
<dbReference type="PIRSF" id="PIRSF027158">
    <property type="entry name" value="Lys_MTase_YDR198C_prd"/>
    <property type="match status" value="1"/>
</dbReference>
<dbReference type="InterPro" id="IPR001214">
    <property type="entry name" value="SET_dom"/>
</dbReference>
<dbReference type="KEGG" id="ncs:NCAS_0B02990"/>
<dbReference type="InterPro" id="IPR016852">
    <property type="entry name" value="SET_MeTrfase"/>
</dbReference>
<keyword evidence="6" id="KW-1185">Reference proteome</keyword>
<dbReference type="RefSeq" id="XP_003674757.1">
    <property type="nucleotide sequence ID" value="XM_003674709.1"/>
</dbReference>
<evidence type="ECO:0000313" key="6">
    <source>
        <dbReference type="Proteomes" id="UP000001640"/>
    </source>
</evidence>
<dbReference type="GeneID" id="96901943"/>